<organism evidence="1 2">
    <name type="scientific">Paragonimus heterotremus</name>
    <dbReference type="NCBI Taxonomy" id="100268"/>
    <lineage>
        <taxon>Eukaryota</taxon>
        <taxon>Metazoa</taxon>
        <taxon>Spiralia</taxon>
        <taxon>Lophotrochozoa</taxon>
        <taxon>Platyhelminthes</taxon>
        <taxon>Trematoda</taxon>
        <taxon>Digenea</taxon>
        <taxon>Plagiorchiida</taxon>
        <taxon>Troglotremata</taxon>
        <taxon>Troglotrematidae</taxon>
        <taxon>Paragonimus</taxon>
    </lineage>
</organism>
<name>A0A8J4WSP0_9TREM</name>
<protein>
    <submittedName>
        <fullName evidence="1">Uncharacterized protein</fullName>
    </submittedName>
</protein>
<gene>
    <name evidence="1" type="ORF">PHET_09557</name>
</gene>
<sequence>MVSLLARFQQSYVFSSRPDNVRLVSRFRGDVCPTNTRPGLRRSSYLILNSTFLRKMYAVSESL</sequence>
<dbReference type="AlphaFoldDB" id="A0A8J4WSP0"/>
<dbReference type="EMBL" id="LUCH01017520">
    <property type="protein sequence ID" value="KAF5394912.1"/>
    <property type="molecule type" value="Genomic_DNA"/>
</dbReference>
<comment type="caution">
    <text evidence="1">The sequence shown here is derived from an EMBL/GenBank/DDBJ whole genome shotgun (WGS) entry which is preliminary data.</text>
</comment>
<evidence type="ECO:0000313" key="1">
    <source>
        <dbReference type="EMBL" id="KAF5394912.1"/>
    </source>
</evidence>
<reference evidence="1" key="1">
    <citation type="submission" date="2019-05" db="EMBL/GenBank/DDBJ databases">
        <title>Annotation for the trematode Paragonimus heterotremus.</title>
        <authorList>
            <person name="Choi Y.-J."/>
        </authorList>
    </citation>
    <scope>NUCLEOTIDE SEQUENCE</scope>
    <source>
        <strain evidence="1">LC</strain>
    </source>
</reference>
<evidence type="ECO:0000313" key="2">
    <source>
        <dbReference type="Proteomes" id="UP000748531"/>
    </source>
</evidence>
<keyword evidence="2" id="KW-1185">Reference proteome</keyword>
<dbReference type="Proteomes" id="UP000748531">
    <property type="component" value="Unassembled WGS sequence"/>
</dbReference>
<accession>A0A8J4WSP0</accession>
<proteinExistence type="predicted"/>